<dbReference type="Proteomes" id="UP001249851">
    <property type="component" value="Unassembled WGS sequence"/>
</dbReference>
<dbReference type="EMBL" id="JARQWQ010000081">
    <property type="protein sequence ID" value="KAK2553026.1"/>
    <property type="molecule type" value="Genomic_DNA"/>
</dbReference>
<reference evidence="1" key="2">
    <citation type="journal article" date="2023" name="Science">
        <title>Genomic signatures of disease resistance in endangered staghorn corals.</title>
        <authorList>
            <person name="Vollmer S.V."/>
            <person name="Selwyn J.D."/>
            <person name="Despard B.A."/>
            <person name="Roesel C.L."/>
        </authorList>
    </citation>
    <scope>NUCLEOTIDE SEQUENCE</scope>
    <source>
        <strain evidence="1">K2</strain>
    </source>
</reference>
<organism evidence="1 2">
    <name type="scientific">Acropora cervicornis</name>
    <name type="common">Staghorn coral</name>
    <dbReference type="NCBI Taxonomy" id="6130"/>
    <lineage>
        <taxon>Eukaryota</taxon>
        <taxon>Metazoa</taxon>
        <taxon>Cnidaria</taxon>
        <taxon>Anthozoa</taxon>
        <taxon>Hexacorallia</taxon>
        <taxon>Scleractinia</taxon>
        <taxon>Astrocoeniina</taxon>
        <taxon>Acroporidae</taxon>
        <taxon>Acropora</taxon>
    </lineage>
</organism>
<comment type="caution">
    <text evidence="1">The sequence shown here is derived from an EMBL/GenBank/DDBJ whole genome shotgun (WGS) entry which is preliminary data.</text>
</comment>
<name>A0AAD9Q292_ACRCE</name>
<evidence type="ECO:0000313" key="2">
    <source>
        <dbReference type="Proteomes" id="UP001249851"/>
    </source>
</evidence>
<protein>
    <submittedName>
        <fullName evidence="1">Uncharacterized protein</fullName>
    </submittedName>
</protein>
<proteinExistence type="predicted"/>
<sequence length="77" mass="8584">MSRIFVYFRTAHHLTSLLDETRIADDAKGMGTTPTQLYWQVPYSSSSTQLSPTLSSATILPRAMCHILEQTLALQLA</sequence>
<accession>A0AAD9Q292</accession>
<gene>
    <name evidence="1" type="ORF">P5673_025749</name>
</gene>
<evidence type="ECO:0000313" key="1">
    <source>
        <dbReference type="EMBL" id="KAK2553026.1"/>
    </source>
</evidence>
<dbReference type="AlphaFoldDB" id="A0AAD9Q292"/>
<keyword evidence="2" id="KW-1185">Reference proteome</keyword>
<reference evidence="1" key="1">
    <citation type="journal article" date="2023" name="G3 (Bethesda)">
        <title>Whole genome assembly and annotation of the endangered Caribbean coral Acropora cervicornis.</title>
        <authorList>
            <person name="Selwyn J.D."/>
            <person name="Vollmer S.V."/>
        </authorList>
    </citation>
    <scope>NUCLEOTIDE SEQUENCE</scope>
    <source>
        <strain evidence="1">K2</strain>
    </source>
</reference>